<evidence type="ECO:0000256" key="2">
    <source>
        <dbReference type="ARBA" id="ARBA00023134"/>
    </source>
</evidence>
<feature type="non-terminal residue" evidence="3">
    <location>
        <position position="1"/>
    </location>
</feature>
<evidence type="ECO:0000313" key="3">
    <source>
        <dbReference type="EMBL" id="KAJ8314328.1"/>
    </source>
</evidence>
<name>A0ABQ9FAC6_TEGGR</name>
<organism evidence="3 4">
    <name type="scientific">Tegillarca granosa</name>
    <name type="common">Malaysian cockle</name>
    <name type="synonym">Anadara granosa</name>
    <dbReference type="NCBI Taxonomy" id="220873"/>
    <lineage>
        <taxon>Eukaryota</taxon>
        <taxon>Metazoa</taxon>
        <taxon>Spiralia</taxon>
        <taxon>Lophotrochozoa</taxon>
        <taxon>Mollusca</taxon>
        <taxon>Bivalvia</taxon>
        <taxon>Autobranchia</taxon>
        <taxon>Pteriomorphia</taxon>
        <taxon>Arcoida</taxon>
        <taxon>Arcoidea</taxon>
        <taxon>Arcidae</taxon>
        <taxon>Tegillarca</taxon>
    </lineage>
</organism>
<keyword evidence="2" id="KW-0342">GTP-binding</keyword>
<gene>
    <name evidence="3" type="ORF">KUTeg_008889</name>
</gene>
<protein>
    <submittedName>
        <fullName evidence="3">Uncharacterized protein</fullName>
    </submittedName>
</protein>
<dbReference type="PANTHER" id="PTHR11711">
    <property type="entry name" value="ADP RIBOSYLATION FACTOR-RELATED"/>
    <property type="match status" value="1"/>
</dbReference>
<keyword evidence="4" id="KW-1185">Reference proteome</keyword>
<comment type="caution">
    <text evidence="3">The sequence shown here is derived from an EMBL/GenBank/DDBJ whole genome shotgun (WGS) entry which is preliminary data.</text>
</comment>
<sequence>KTSLLFRLKNNKEIKTTQTKGYHTETIIYQNVKLTVLDIGGAPQLRKAWSILFVVDANDHDRIEEAKTELHKLMMDEIIWGVPVIVLANKKDSEGIPEKIRMVTIFSLLFEGILKETTQQQQQQQQQHNNNNNNNKLLVTLHSLIKLTTLQKCFGAPGIEEMKRCLDIADEHPCTIIGSSSKTGEGLDEALKLLLYDAPYARKKSSVDKKRATIFEVTLDICIDFIVSDAPYASW</sequence>
<dbReference type="PROSITE" id="PS51417">
    <property type="entry name" value="ARF"/>
    <property type="match status" value="1"/>
</dbReference>
<reference evidence="3 4" key="1">
    <citation type="submission" date="2022-12" db="EMBL/GenBank/DDBJ databases">
        <title>Chromosome-level genome of Tegillarca granosa.</title>
        <authorList>
            <person name="Kim J."/>
        </authorList>
    </citation>
    <scope>NUCLEOTIDE SEQUENCE [LARGE SCALE GENOMIC DNA]</scope>
    <source>
        <strain evidence="3">Teg-2019</strain>
        <tissue evidence="3">Adductor muscle</tissue>
    </source>
</reference>
<keyword evidence="1" id="KW-0547">Nucleotide-binding</keyword>
<dbReference type="Pfam" id="PF00025">
    <property type="entry name" value="Arf"/>
    <property type="match status" value="1"/>
</dbReference>
<evidence type="ECO:0000256" key="1">
    <source>
        <dbReference type="ARBA" id="ARBA00022741"/>
    </source>
</evidence>
<dbReference type="InterPro" id="IPR027417">
    <property type="entry name" value="P-loop_NTPase"/>
</dbReference>
<accession>A0ABQ9FAC6</accession>
<dbReference type="Proteomes" id="UP001217089">
    <property type="component" value="Unassembled WGS sequence"/>
</dbReference>
<dbReference type="Gene3D" id="3.40.50.300">
    <property type="entry name" value="P-loop containing nucleotide triphosphate hydrolases"/>
    <property type="match status" value="1"/>
</dbReference>
<dbReference type="EMBL" id="JARBDR010000342">
    <property type="protein sequence ID" value="KAJ8314328.1"/>
    <property type="molecule type" value="Genomic_DNA"/>
</dbReference>
<proteinExistence type="predicted"/>
<dbReference type="InterPro" id="IPR006689">
    <property type="entry name" value="Small_GTPase_ARF/SAR"/>
</dbReference>
<dbReference type="SUPFAM" id="SSF52540">
    <property type="entry name" value="P-loop containing nucleoside triphosphate hydrolases"/>
    <property type="match status" value="1"/>
</dbReference>
<evidence type="ECO:0000313" key="4">
    <source>
        <dbReference type="Proteomes" id="UP001217089"/>
    </source>
</evidence>
<dbReference type="InterPro" id="IPR024156">
    <property type="entry name" value="Small_GTPase_ARF"/>
</dbReference>
<dbReference type="SMART" id="SM00177">
    <property type="entry name" value="ARF"/>
    <property type="match status" value="1"/>
</dbReference>